<comment type="caution">
    <text evidence="2">The sequence shown here is derived from an EMBL/GenBank/DDBJ whole genome shotgun (WGS) entry which is preliminary data.</text>
</comment>
<accession>R4FGE0</accession>
<gene>
    <name evidence="2" type="ORF">KN10_2406</name>
</gene>
<evidence type="ECO:0000259" key="1">
    <source>
        <dbReference type="PROSITE" id="PS50035"/>
    </source>
</evidence>
<protein>
    <recommendedName>
        <fullName evidence="1">PLD phosphodiesterase domain-containing protein</fullName>
    </recommendedName>
</protein>
<dbReference type="RefSeq" id="WP_006322875.1">
    <property type="nucleotide sequence ID" value="NZ_BARH01000022.1"/>
</dbReference>
<reference evidence="3" key="1">
    <citation type="journal article" date="2013" name="Genome">
        <title>Draft Genome Sequence of a Thermophilic Member of the Bacillaceae, Anoxybacillus flavithermus Strain Kn10, Isolated from the Kan-nawa Hot Spring in Japan.</title>
        <authorList>
            <person name="Matsutani M."/>
            <person name="Shirakihara Y."/>
            <person name="Imada K."/>
            <person name="Yakushi T."/>
            <person name="Matsushita K."/>
        </authorList>
    </citation>
    <scope>NUCLEOTIDE SEQUENCE [LARGE SCALE GENOMIC DNA]</scope>
    <source>
        <strain evidence="3">NBRC 109594</strain>
    </source>
</reference>
<feature type="domain" description="PLD phosphodiesterase" evidence="1">
    <location>
        <begin position="171"/>
        <end position="198"/>
    </location>
</feature>
<dbReference type="Pfam" id="PF13091">
    <property type="entry name" value="PLDc_2"/>
    <property type="match status" value="1"/>
</dbReference>
<dbReference type="GO" id="GO:0006793">
    <property type="term" value="P:phosphorus metabolic process"/>
    <property type="evidence" value="ECO:0007669"/>
    <property type="project" value="UniProtKB-ARBA"/>
</dbReference>
<dbReference type="SMART" id="SM00155">
    <property type="entry name" value="PLDc"/>
    <property type="match status" value="1"/>
</dbReference>
<evidence type="ECO:0000313" key="2">
    <source>
        <dbReference type="EMBL" id="GAC91970.1"/>
    </source>
</evidence>
<dbReference type="Gene3D" id="3.30.870.10">
    <property type="entry name" value="Endonuclease Chain A"/>
    <property type="match status" value="1"/>
</dbReference>
<proteinExistence type="predicted"/>
<dbReference type="InterPro" id="IPR001736">
    <property type="entry name" value="PLipase_D/transphosphatidylase"/>
</dbReference>
<sequence length="234" mass="27284">MFHEKLLFKLNVLYQKLEEDILPSISSSKDFELDYNIMRYKNIFHELFPNLSIDEIRKLLLLLKLVSDRSKENLHRVEIVSSGISNMNLPVRETIGVIRQLLFEASHYIFMTGYAISSYFHQLADLLRYKGTQGVTIEIFIENNHKENLKHLLDHLNIENLKVYKYNNPSRHSALHAKTIVVDYQTAFITSANLSYNGMINNIEIGAFIEGKQVENIVKIFEELKNQGFFESIN</sequence>
<dbReference type="EMBL" id="BARH01000022">
    <property type="protein sequence ID" value="GAC91970.1"/>
    <property type="molecule type" value="Genomic_DNA"/>
</dbReference>
<dbReference type="Proteomes" id="UP000013057">
    <property type="component" value="Unassembled WGS sequence"/>
</dbReference>
<name>R4FGE0_9BACL</name>
<evidence type="ECO:0000313" key="3">
    <source>
        <dbReference type="Proteomes" id="UP000013057"/>
    </source>
</evidence>
<dbReference type="PROSITE" id="PS50035">
    <property type="entry name" value="PLD"/>
    <property type="match status" value="1"/>
</dbReference>
<organism evidence="2 3">
    <name type="scientific">Anoxybacillus flavithermus NBRC 109594</name>
    <dbReference type="NCBI Taxonomy" id="1315967"/>
    <lineage>
        <taxon>Bacteria</taxon>
        <taxon>Bacillati</taxon>
        <taxon>Bacillota</taxon>
        <taxon>Bacilli</taxon>
        <taxon>Bacillales</taxon>
        <taxon>Anoxybacillaceae</taxon>
        <taxon>Anoxybacillus</taxon>
    </lineage>
</organism>
<dbReference type="SUPFAM" id="SSF56024">
    <property type="entry name" value="Phospholipase D/nuclease"/>
    <property type="match status" value="1"/>
</dbReference>
<dbReference type="GO" id="GO:0003824">
    <property type="term" value="F:catalytic activity"/>
    <property type="evidence" value="ECO:0007669"/>
    <property type="project" value="InterPro"/>
</dbReference>
<dbReference type="InterPro" id="IPR025202">
    <property type="entry name" value="PLD-like_dom"/>
</dbReference>
<dbReference type="AlphaFoldDB" id="R4FGE0"/>